<dbReference type="Proteomes" id="UP001446871">
    <property type="component" value="Unassembled WGS sequence"/>
</dbReference>
<keyword evidence="2" id="KW-1185">Reference proteome</keyword>
<protein>
    <submittedName>
        <fullName evidence="1">Uncharacterized protein</fullName>
    </submittedName>
</protein>
<name>A0ABR1TH72_9PEZI</name>
<comment type="caution">
    <text evidence="1">The sequence shown here is derived from an EMBL/GenBank/DDBJ whole genome shotgun (WGS) entry which is preliminary data.</text>
</comment>
<evidence type="ECO:0000313" key="1">
    <source>
        <dbReference type="EMBL" id="KAK8045975.1"/>
    </source>
</evidence>
<dbReference type="EMBL" id="JAQQWM010000009">
    <property type="protein sequence ID" value="KAK8045975.1"/>
    <property type="molecule type" value="Genomic_DNA"/>
</dbReference>
<gene>
    <name evidence="1" type="ORF">PG996_014039</name>
</gene>
<reference evidence="1 2" key="1">
    <citation type="submission" date="2023-01" db="EMBL/GenBank/DDBJ databases">
        <title>Analysis of 21 Apiospora genomes using comparative genomics revels a genus with tremendous synthesis potential of carbohydrate active enzymes and secondary metabolites.</title>
        <authorList>
            <person name="Sorensen T."/>
        </authorList>
    </citation>
    <scope>NUCLEOTIDE SEQUENCE [LARGE SCALE GENOMIC DNA]</scope>
    <source>
        <strain evidence="1 2">CBS 83171</strain>
    </source>
</reference>
<proteinExistence type="predicted"/>
<evidence type="ECO:0000313" key="2">
    <source>
        <dbReference type="Proteomes" id="UP001446871"/>
    </source>
</evidence>
<sequence>MHLETDFTCLSAARIGFYDVVHIKYLLRAPPHLQTNGMVQSADESDDEYDDEDLTAVQLPSLDDMEEWGSRDTDLEWESTAPKGLLGAAFRGLTGVKPEVQVVNDYDEDITVVVSRYCAHRKLSSVGVEVSGTGIGLSFETASATICEQQ</sequence>
<accession>A0ABR1TH72</accession>
<organism evidence="1 2">
    <name type="scientific">Apiospora saccharicola</name>
    <dbReference type="NCBI Taxonomy" id="335842"/>
    <lineage>
        <taxon>Eukaryota</taxon>
        <taxon>Fungi</taxon>
        <taxon>Dikarya</taxon>
        <taxon>Ascomycota</taxon>
        <taxon>Pezizomycotina</taxon>
        <taxon>Sordariomycetes</taxon>
        <taxon>Xylariomycetidae</taxon>
        <taxon>Amphisphaeriales</taxon>
        <taxon>Apiosporaceae</taxon>
        <taxon>Apiospora</taxon>
    </lineage>
</organism>